<organism evidence="3 4">
    <name type="scientific">Proteiniclasticum aestuarii</name>
    <dbReference type="NCBI Taxonomy" id="2817862"/>
    <lineage>
        <taxon>Bacteria</taxon>
        <taxon>Bacillati</taxon>
        <taxon>Bacillota</taxon>
        <taxon>Clostridia</taxon>
        <taxon>Eubacteriales</taxon>
        <taxon>Clostridiaceae</taxon>
        <taxon>Proteiniclasticum</taxon>
    </lineage>
</organism>
<reference evidence="3" key="1">
    <citation type="submission" date="2021-03" db="EMBL/GenBank/DDBJ databases">
        <title>Proteiniclasticum marinus sp. nov., isolated from tidal flat sediment.</title>
        <authorList>
            <person name="Namirimu T."/>
            <person name="Yang J.-A."/>
            <person name="Yang S.-H."/>
            <person name="Kim Y.-J."/>
            <person name="Kwon K.K."/>
        </authorList>
    </citation>
    <scope>NUCLEOTIDE SEQUENCE</scope>
    <source>
        <strain evidence="3">SCR006</strain>
    </source>
</reference>
<dbReference type="AlphaFoldDB" id="A0A939H9S5"/>
<feature type="domain" description="Cell envelope-related transcriptional attenuator" evidence="2">
    <location>
        <begin position="110"/>
        <end position="251"/>
    </location>
</feature>
<evidence type="ECO:0000313" key="4">
    <source>
        <dbReference type="Proteomes" id="UP000664218"/>
    </source>
</evidence>
<dbReference type="InterPro" id="IPR004474">
    <property type="entry name" value="LytR_CpsA_psr"/>
</dbReference>
<dbReference type="NCBIfam" id="TIGR00350">
    <property type="entry name" value="lytR_cpsA_psr"/>
    <property type="match status" value="1"/>
</dbReference>
<dbReference type="Proteomes" id="UP000664218">
    <property type="component" value="Unassembled WGS sequence"/>
</dbReference>
<evidence type="ECO:0000256" key="1">
    <source>
        <dbReference type="ARBA" id="ARBA00006068"/>
    </source>
</evidence>
<comment type="similarity">
    <text evidence="1">Belongs to the LytR/CpsA/Psr (LCP) family.</text>
</comment>
<gene>
    <name evidence="3" type="ORF">J3A84_02985</name>
</gene>
<keyword evidence="4" id="KW-1185">Reference proteome</keyword>
<protein>
    <submittedName>
        <fullName evidence="3">LCP family protein</fullName>
    </submittedName>
</protein>
<dbReference type="InterPro" id="IPR050922">
    <property type="entry name" value="LytR/CpsA/Psr_CW_biosynth"/>
</dbReference>
<proteinExistence type="inferred from homology"/>
<dbReference type="EMBL" id="JAFNJU010000002">
    <property type="protein sequence ID" value="MBO1264007.1"/>
    <property type="molecule type" value="Genomic_DNA"/>
</dbReference>
<dbReference type="Pfam" id="PF03816">
    <property type="entry name" value="LytR_cpsA_psr"/>
    <property type="match status" value="1"/>
</dbReference>
<dbReference type="RefSeq" id="WP_207598530.1">
    <property type="nucleotide sequence ID" value="NZ_JAFNJU010000002.1"/>
</dbReference>
<dbReference type="PANTHER" id="PTHR33392:SF6">
    <property type="entry name" value="POLYISOPRENYL-TEICHOIC ACID--PEPTIDOGLYCAN TEICHOIC ACID TRANSFERASE TAGU"/>
    <property type="match status" value="1"/>
</dbReference>
<comment type="caution">
    <text evidence="3">The sequence shown here is derived from an EMBL/GenBank/DDBJ whole genome shotgun (WGS) entry which is preliminary data.</text>
</comment>
<dbReference type="PANTHER" id="PTHR33392">
    <property type="entry name" value="POLYISOPRENYL-TEICHOIC ACID--PEPTIDOGLYCAN TEICHOIC ACID TRANSFERASE TAGU"/>
    <property type="match status" value="1"/>
</dbReference>
<sequence length="341" mass="37484">MRRKEKNQFKKKKNAKKGLLIGLVILLFFAGFGYSYLTNLLNSTNQEGIAQDDDALGIGDTEFDYDDSEVEIPGGSESVDGDLPFYYEDAKGITNIALFGVDAPVGQRGRSDSIMIVTVDKNSKKIKISSIVRDSYVNIPDRGMDKVNHAYAFGGPELALRTLNSNFHLDIRDYATVNFTTLPKIIDILGGVSISVTNAEAGQISGISSAGTYNLTGAQALEYSRIRKIDSDFARAGRQRTVIEAIIKKMLKSPVTSYPGILSKVLPLVTTNLKSNDILSLAGSVVTNGIKTIEQNRFPQEEVSSGQTINGVYYYVFNREQTIHNMGKYIYLDETAEAQTE</sequence>
<evidence type="ECO:0000313" key="3">
    <source>
        <dbReference type="EMBL" id="MBO1264007.1"/>
    </source>
</evidence>
<accession>A0A939H9S5</accession>
<dbReference type="Gene3D" id="3.40.630.190">
    <property type="entry name" value="LCP protein"/>
    <property type="match status" value="1"/>
</dbReference>
<evidence type="ECO:0000259" key="2">
    <source>
        <dbReference type="Pfam" id="PF03816"/>
    </source>
</evidence>
<name>A0A939H9S5_9CLOT</name>